<feature type="domain" description="AB hydrolase-1" evidence="1">
    <location>
        <begin position="56"/>
        <end position="307"/>
    </location>
</feature>
<protein>
    <recommendedName>
        <fullName evidence="1">AB hydrolase-1 domain-containing protein</fullName>
    </recommendedName>
</protein>
<dbReference type="Pfam" id="PF00561">
    <property type="entry name" value="Abhydrolase_1"/>
    <property type="match status" value="1"/>
</dbReference>
<proteinExistence type="predicted"/>
<dbReference type="PANTHER" id="PTHR36837:SF2">
    <property type="entry name" value="POLY(3-HYDROXYALKANOATE) POLYMERASE SUBUNIT PHAC"/>
    <property type="match status" value="1"/>
</dbReference>
<dbReference type="Proteomes" id="UP000231019">
    <property type="component" value="Unassembled WGS sequence"/>
</dbReference>
<dbReference type="Gene3D" id="3.40.50.1820">
    <property type="entry name" value="alpha/beta hydrolase"/>
    <property type="match status" value="1"/>
</dbReference>
<gene>
    <name evidence="2" type="ORF">COW36_05320</name>
</gene>
<organism evidence="2 3">
    <name type="scientific">bacterium (Candidatus Blackallbacteria) CG17_big_fil_post_rev_8_21_14_2_50_48_46</name>
    <dbReference type="NCBI Taxonomy" id="2014261"/>
    <lineage>
        <taxon>Bacteria</taxon>
        <taxon>Candidatus Blackallbacteria</taxon>
    </lineage>
</organism>
<evidence type="ECO:0000313" key="2">
    <source>
        <dbReference type="EMBL" id="PIW18717.1"/>
    </source>
</evidence>
<dbReference type="InterPro" id="IPR000073">
    <property type="entry name" value="AB_hydrolase_1"/>
</dbReference>
<comment type="caution">
    <text evidence="2">The sequence shown here is derived from an EMBL/GenBank/DDBJ whole genome shotgun (WGS) entry which is preliminary data.</text>
</comment>
<evidence type="ECO:0000313" key="3">
    <source>
        <dbReference type="Proteomes" id="UP000231019"/>
    </source>
</evidence>
<dbReference type="InterPro" id="IPR051321">
    <property type="entry name" value="PHA/PHB_synthase"/>
</dbReference>
<dbReference type="InterPro" id="IPR029058">
    <property type="entry name" value="AB_hydrolase_fold"/>
</dbReference>
<reference evidence="2 3" key="1">
    <citation type="submission" date="2017-09" db="EMBL/GenBank/DDBJ databases">
        <title>Depth-based differentiation of microbial function through sediment-hosted aquifers and enrichment of novel symbionts in the deep terrestrial subsurface.</title>
        <authorList>
            <person name="Probst A.J."/>
            <person name="Ladd B."/>
            <person name="Jarett J.K."/>
            <person name="Geller-Mcgrath D.E."/>
            <person name="Sieber C.M."/>
            <person name="Emerson J.B."/>
            <person name="Anantharaman K."/>
            <person name="Thomas B.C."/>
            <person name="Malmstrom R."/>
            <person name="Stieglmeier M."/>
            <person name="Klingl A."/>
            <person name="Woyke T."/>
            <person name="Ryan C.M."/>
            <person name="Banfield J.F."/>
        </authorList>
    </citation>
    <scope>NUCLEOTIDE SEQUENCE [LARGE SCALE GENOMIC DNA]</scope>
    <source>
        <strain evidence="2">CG17_big_fil_post_rev_8_21_14_2_50_48_46</strain>
    </source>
</reference>
<sequence length="346" mass="39102">MPKLSESDPRLQTLPPLIRKALSYDRKPVTPMHPVYQENKLTVWKANSPEKSNKVPLLLVPALINRHYILDLSEKHSLFKSLSEAGYEVYLVDWGTPEEEDRWMTFSEIFTGPMRRIVRKVTREAGKKPVLFGYCLGGIITNIYSSIFPEDVAGLIAMTAPVDFSHAGIMGLWTRPDYLNPYQLVDAIGNVPPDLVQNGFMSLRPAQSVRKWQSVWAKQDDVEMLDSFFTLENWVNDNIPFPGGTWQEYIHWLYQENRLYKDELWIGQHHALLKNITCPVLNIVADSDHIAPPEACLALNEKVGSQDVTAAHMPGGHVGIIASSKLFGKLVNLVVEWLDGRAASLI</sequence>
<dbReference type="SUPFAM" id="SSF53474">
    <property type="entry name" value="alpha/beta-Hydrolases"/>
    <property type="match status" value="1"/>
</dbReference>
<dbReference type="AlphaFoldDB" id="A0A2M7G9F1"/>
<dbReference type="EMBL" id="PFFQ01000012">
    <property type="protein sequence ID" value="PIW18717.1"/>
    <property type="molecule type" value="Genomic_DNA"/>
</dbReference>
<evidence type="ECO:0000259" key="1">
    <source>
        <dbReference type="Pfam" id="PF00561"/>
    </source>
</evidence>
<accession>A0A2M7G9F1</accession>
<name>A0A2M7G9F1_9BACT</name>
<dbReference type="PANTHER" id="PTHR36837">
    <property type="entry name" value="POLY(3-HYDROXYALKANOATE) POLYMERASE SUBUNIT PHAC"/>
    <property type="match status" value="1"/>
</dbReference>